<evidence type="ECO:0000256" key="6">
    <source>
        <dbReference type="ARBA" id="ARBA00023136"/>
    </source>
</evidence>
<evidence type="ECO:0000256" key="3">
    <source>
        <dbReference type="ARBA" id="ARBA00022475"/>
    </source>
</evidence>
<feature type="transmembrane region" description="Helical" evidence="7">
    <location>
        <begin position="65"/>
        <end position="84"/>
    </location>
</feature>
<dbReference type="RefSeq" id="WP_113823891.1">
    <property type="nucleotide sequence ID" value="NZ_QOCE01000033.1"/>
</dbReference>
<feature type="transmembrane region" description="Helical" evidence="7">
    <location>
        <begin position="167"/>
        <end position="187"/>
    </location>
</feature>
<name>A0A366X0K2_9RHOB</name>
<dbReference type="AlphaFoldDB" id="A0A366X0K2"/>
<keyword evidence="3" id="KW-1003">Cell membrane</keyword>
<feature type="transmembrane region" description="Helical" evidence="7">
    <location>
        <begin position="34"/>
        <end position="53"/>
    </location>
</feature>
<feature type="transmembrane region" description="Helical" evidence="7">
    <location>
        <begin position="96"/>
        <end position="118"/>
    </location>
</feature>
<evidence type="ECO:0000313" key="9">
    <source>
        <dbReference type="Proteomes" id="UP000252706"/>
    </source>
</evidence>
<keyword evidence="2" id="KW-0813">Transport</keyword>
<feature type="transmembrane region" description="Helical" evidence="7">
    <location>
        <begin position="6"/>
        <end position="22"/>
    </location>
</feature>
<keyword evidence="4 7" id="KW-0812">Transmembrane</keyword>
<feature type="transmembrane region" description="Helical" evidence="7">
    <location>
        <begin position="261"/>
        <end position="280"/>
    </location>
</feature>
<evidence type="ECO:0000256" key="2">
    <source>
        <dbReference type="ARBA" id="ARBA00022448"/>
    </source>
</evidence>
<comment type="caution">
    <text evidence="8">The sequence shown here is derived from an EMBL/GenBank/DDBJ whole genome shotgun (WGS) entry which is preliminary data.</text>
</comment>
<dbReference type="PANTHER" id="PTHR36838">
    <property type="entry name" value="AUXIN EFFLUX CARRIER FAMILY PROTEIN"/>
    <property type="match status" value="1"/>
</dbReference>
<sequence length="313" mass="32889">MSQILTITFPIYAAIAIGYLIVKRGWFGTSDMRTLGKYVLDIALPALLFNAMATRDFAEVFHPGYMLVFALGGVATIAVSFVWFTLTGTDKPLRAVAVMGTACPNSGFIGYPVMLLTFPDLAGVILALNMLVENILLIPICLILMELSRDRAQTSISHQIGTILWGVLKRPMVIGLLLGLAVSLAQIPMPSAATNLFQMLAASASALSLVVIGGSLAGLSLRGNHWKAAQVALGKIILHPALVALAVLGVTAAGIALPADLQVAVILSAAMPMFGIYTVLAQEHGHEGMASIAMLIATAFGFFTLSGLLLALT</sequence>
<feature type="transmembrane region" description="Helical" evidence="7">
    <location>
        <begin position="233"/>
        <end position="255"/>
    </location>
</feature>
<dbReference type="Proteomes" id="UP000252706">
    <property type="component" value="Unassembled WGS sequence"/>
</dbReference>
<evidence type="ECO:0000256" key="1">
    <source>
        <dbReference type="ARBA" id="ARBA00004141"/>
    </source>
</evidence>
<dbReference type="GO" id="GO:0016020">
    <property type="term" value="C:membrane"/>
    <property type="evidence" value="ECO:0007669"/>
    <property type="project" value="UniProtKB-SubCell"/>
</dbReference>
<evidence type="ECO:0000256" key="4">
    <source>
        <dbReference type="ARBA" id="ARBA00022692"/>
    </source>
</evidence>
<dbReference type="GO" id="GO:0055085">
    <property type="term" value="P:transmembrane transport"/>
    <property type="evidence" value="ECO:0007669"/>
    <property type="project" value="InterPro"/>
</dbReference>
<dbReference type="Pfam" id="PF03547">
    <property type="entry name" value="Mem_trans"/>
    <property type="match status" value="1"/>
</dbReference>
<dbReference type="EMBL" id="QOCE01000033">
    <property type="protein sequence ID" value="RBW53952.1"/>
    <property type="molecule type" value="Genomic_DNA"/>
</dbReference>
<evidence type="ECO:0000313" key="8">
    <source>
        <dbReference type="EMBL" id="RBW53952.1"/>
    </source>
</evidence>
<gene>
    <name evidence="8" type="ORF">DS909_13005</name>
</gene>
<feature type="transmembrane region" description="Helical" evidence="7">
    <location>
        <begin position="199"/>
        <end position="221"/>
    </location>
</feature>
<dbReference type="OrthoDB" id="9810457at2"/>
<comment type="subcellular location">
    <subcellularLocation>
        <location evidence="1">Membrane</location>
        <topology evidence="1">Multi-pass membrane protein</topology>
    </subcellularLocation>
</comment>
<organism evidence="8 9">
    <name type="scientific">Phaeobacter gallaeciensis</name>
    <dbReference type="NCBI Taxonomy" id="60890"/>
    <lineage>
        <taxon>Bacteria</taxon>
        <taxon>Pseudomonadati</taxon>
        <taxon>Pseudomonadota</taxon>
        <taxon>Alphaproteobacteria</taxon>
        <taxon>Rhodobacterales</taxon>
        <taxon>Roseobacteraceae</taxon>
        <taxon>Phaeobacter</taxon>
    </lineage>
</organism>
<keyword evidence="6 7" id="KW-0472">Membrane</keyword>
<dbReference type="PANTHER" id="PTHR36838:SF3">
    <property type="entry name" value="TRANSPORTER AUXIN EFFLUX CARRIER EC FAMILY"/>
    <property type="match status" value="1"/>
</dbReference>
<evidence type="ECO:0000256" key="7">
    <source>
        <dbReference type="SAM" id="Phobius"/>
    </source>
</evidence>
<accession>A0A366X0K2</accession>
<reference evidence="8 9" key="1">
    <citation type="submission" date="2018-07" db="EMBL/GenBank/DDBJ databases">
        <title>Modular assembly of carbohydrate-degrading microbial communities in the ocean.</title>
        <authorList>
            <person name="Enke T.N."/>
            <person name="Datta M.S."/>
            <person name="Schwartzman J.A."/>
            <person name="Cermak N."/>
            <person name="Schmitz D.A."/>
            <person name="Barrere J."/>
            <person name="Cordero O.X."/>
        </authorList>
    </citation>
    <scope>NUCLEOTIDE SEQUENCE [LARGE SCALE GENOMIC DNA]</scope>
    <source>
        <strain evidence="8 9">C3M10</strain>
    </source>
</reference>
<feature type="transmembrane region" description="Helical" evidence="7">
    <location>
        <begin position="124"/>
        <end position="147"/>
    </location>
</feature>
<protein>
    <submittedName>
        <fullName evidence="8">Transporter</fullName>
    </submittedName>
</protein>
<dbReference type="InterPro" id="IPR004776">
    <property type="entry name" value="Mem_transp_PIN-like"/>
</dbReference>
<proteinExistence type="predicted"/>
<feature type="transmembrane region" description="Helical" evidence="7">
    <location>
        <begin position="292"/>
        <end position="312"/>
    </location>
</feature>
<evidence type="ECO:0000256" key="5">
    <source>
        <dbReference type="ARBA" id="ARBA00022989"/>
    </source>
</evidence>
<keyword evidence="5 7" id="KW-1133">Transmembrane helix</keyword>